<accession>A0ABX6V3Q0</accession>
<evidence type="ECO:0000256" key="1">
    <source>
        <dbReference type="SAM" id="SignalP"/>
    </source>
</evidence>
<proteinExistence type="predicted"/>
<protein>
    <submittedName>
        <fullName evidence="2">Uncharacterized protein</fullName>
    </submittedName>
</protein>
<feature type="signal peptide" evidence="1">
    <location>
        <begin position="1"/>
        <end position="20"/>
    </location>
</feature>
<keyword evidence="3" id="KW-1185">Reference proteome</keyword>
<organism evidence="2 3">
    <name type="scientific">Shewanella eurypsychrophilus</name>
    <dbReference type="NCBI Taxonomy" id="2593656"/>
    <lineage>
        <taxon>Bacteria</taxon>
        <taxon>Pseudomonadati</taxon>
        <taxon>Pseudomonadota</taxon>
        <taxon>Gammaproteobacteria</taxon>
        <taxon>Alteromonadales</taxon>
        <taxon>Shewanellaceae</taxon>
        <taxon>Shewanella</taxon>
    </lineage>
</organism>
<dbReference type="Proteomes" id="UP000316416">
    <property type="component" value="Chromosome"/>
</dbReference>
<evidence type="ECO:0000313" key="2">
    <source>
        <dbReference type="EMBL" id="QPG57266.1"/>
    </source>
</evidence>
<evidence type="ECO:0000313" key="3">
    <source>
        <dbReference type="Proteomes" id="UP000316416"/>
    </source>
</evidence>
<name>A0ABX6V3Q0_9GAMM</name>
<keyword evidence="1" id="KW-0732">Signal</keyword>
<feature type="chain" id="PRO_5046091092" evidence="1">
    <location>
        <begin position="21"/>
        <end position="115"/>
    </location>
</feature>
<sequence>MKKILLAGLMSCLFMGSASAKNLETDVALGMASLMFCTTFYSENDMQIEGAIVGQSMTAHRNAGIEEMVMSKATSDLLDEHMLKYNSANKEQKINLCEHAIKFARESDFVEANAS</sequence>
<reference evidence="2" key="1">
    <citation type="submission" date="2021-07" db="EMBL/GenBank/DDBJ databases">
        <title>Shewanella sp. YLB-07 whole genome sequence.</title>
        <authorList>
            <person name="Yu L."/>
        </authorList>
    </citation>
    <scope>NUCLEOTIDE SEQUENCE</scope>
    <source>
        <strain evidence="2">YLB-08</strain>
    </source>
</reference>
<gene>
    <name evidence="2" type="ORF">FM038_007295</name>
</gene>
<dbReference type="RefSeq" id="WP_142872629.1">
    <property type="nucleotide sequence ID" value="NZ_CP045503.2"/>
</dbReference>
<dbReference type="EMBL" id="CP045503">
    <property type="protein sequence ID" value="QPG57266.1"/>
    <property type="molecule type" value="Genomic_DNA"/>
</dbReference>